<evidence type="ECO:0000313" key="10">
    <source>
        <dbReference type="Proteomes" id="UP001172457"/>
    </source>
</evidence>
<proteinExistence type="inferred from homology"/>
<organism evidence="9 10">
    <name type="scientific">Centaurea solstitialis</name>
    <name type="common">yellow star-thistle</name>
    <dbReference type="NCBI Taxonomy" id="347529"/>
    <lineage>
        <taxon>Eukaryota</taxon>
        <taxon>Viridiplantae</taxon>
        <taxon>Streptophyta</taxon>
        <taxon>Embryophyta</taxon>
        <taxon>Tracheophyta</taxon>
        <taxon>Spermatophyta</taxon>
        <taxon>Magnoliopsida</taxon>
        <taxon>eudicotyledons</taxon>
        <taxon>Gunneridae</taxon>
        <taxon>Pentapetalae</taxon>
        <taxon>asterids</taxon>
        <taxon>campanulids</taxon>
        <taxon>Asterales</taxon>
        <taxon>Asteraceae</taxon>
        <taxon>Carduoideae</taxon>
        <taxon>Cardueae</taxon>
        <taxon>Centaureinae</taxon>
        <taxon>Centaurea</taxon>
    </lineage>
</organism>
<dbReference type="InterPro" id="IPR054559">
    <property type="entry name" value="PSMD12-CSN4-like_N"/>
</dbReference>
<name>A0AA38TTF1_9ASTR</name>
<keyword evidence="7" id="KW-0539">Nucleus</keyword>
<dbReference type="EMBL" id="JARYMX010000002">
    <property type="protein sequence ID" value="KAJ9560041.1"/>
    <property type="molecule type" value="Genomic_DNA"/>
</dbReference>
<dbReference type="InterPro" id="IPR036390">
    <property type="entry name" value="WH_DNA-bd_sf"/>
</dbReference>
<feature type="domain" description="PCI" evidence="8">
    <location>
        <begin position="192"/>
        <end position="386"/>
    </location>
</feature>
<dbReference type="GO" id="GO:0005829">
    <property type="term" value="C:cytosol"/>
    <property type="evidence" value="ECO:0007669"/>
    <property type="project" value="TreeGrafter"/>
</dbReference>
<dbReference type="AlphaFoldDB" id="A0AA38TTF1"/>
<dbReference type="InterPro" id="IPR036388">
    <property type="entry name" value="WH-like_DNA-bd_sf"/>
</dbReference>
<dbReference type="Pfam" id="PF22241">
    <property type="entry name" value="PSMD12-CSN4_N"/>
    <property type="match status" value="1"/>
</dbReference>
<keyword evidence="6" id="KW-0736">Signalosome</keyword>
<protein>
    <recommendedName>
        <fullName evidence="4">COP9 signalosome complex subunit 4</fullName>
    </recommendedName>
</protein>
<sequence>MESAFASASAIGDQRQKIEEYKHILSTVIASNDIVQAKKFIDHILSDDVPLVVSRQLLQTFAQELGRLEAENQKEIANYTLHQIQPRVVSFEEQVLVIREKLAELYESEQLWSKAALMLSGIDLDSGMRVIDDKFRLTKCVQIARLYLEDDDAVNAEAFINKASFLVSNSQHEVLNLQYKVCYARILDLKRKFLEAALRYYDISQIEKRQIGDEVIDEDALEQALAAAVTCTILAAAGPQRSRVLATLYKVFISCTLFSNANTPYLFFVSKDERCSRLKIYPILQKVYLERILRKPEIDAFSEELKAHQKALLPDNFTVLDRAMIEHNLLSASKLYTNISFDELGTLLGIAPHKAEKIASRMICEDRMRGSIDQVEAVIHFEDDNEELQQWDQQIFGLCQALNDVLDSMAKKGLAIPAKI</sequence>
<dbReference type="SMART" id="SM00088">
    <property type="entry name" value="PINT"/>
    <property type="match status" value="1"/>
</dbReference>
<evidence type="ECO:0000256" key="2">
    <source>
        <dbReference type="ARBA" id="ARBA00004496"/>
    </source>
</evidence>
<gene>
    <name evidence="9" type="ORF">OSB04_005201</name>
</gene>
<comment type="subcellular location">
    <subcellularLocation>
        <location evidence="2">Cytoplasm</location>
    </subcellularLocation>
    <subcellularLocation>
        <location evidence="1">Nucleus</location>
    </subcellularLocation>
</comment>
<evidence type="ECO:0000259" key="8">
    <source>
        <dbReference type="PROSITE" id="PS50250"/>
    </source>
</evidence>
<evidence type="ECO:0000256" key="1">
    <source>
        <dbReference type="ARBA" id="ARBA00004123"/>
    </source>
</evidence>
<dbReference type="InterPro" id="IPR000717">
    <property type="entry name" value="PCI_dom"/>
</dbReference>
<dbReference type="SUPFAM" id="SSF46785">
    <property type="entry name" value="Winged helix' DNA-binding domain"/>
    <property type="match status" value="1"/>
</dbReference>
<evidence type="ECO:0000256" key="6">
    <source>
        <dbReference type="ARBA" id="ARBA00022790"/>
    </source>
</evidence>
<dbReference type="Proteomes" id="UP001172457">
    <property type="component" value="Chromosome 2"/>
</dbReference>
<comment type="caution">
    <text evidence="9">The sequence shown here is derived from an EMBL/GenBank/DDBJ whole genome shotgun (WGS) entry which is preliminary data.</text>
</comment>
<keyword evidence="10" id="KW-1185">Reference proteome</keyword>
<evidence type="ECO:0000313" key="9">
    <source>
        <dbReference type="EMBL" id="KAJ9560041.1"/>
    </source>
</evidence>
<comment type="similarity">
    <text evidence="3">Belongs to the CSN4 family.</text>
</comment>
<dbReference type="Pfam" id="PF01399">
    <property type="entry name" value="PCI"/>
    <property type="match status" value="1"/>
</dbReference>
<dbReference type="PANTHER" id="PTHR10855">
    <property type="entry name" value="26S PROTEASOME NON-ATPASE REGULATORY SUBUNIT 12/COP9 SIGNALOSOME COMPLEX SUBUNIT 4"/>
    <property type="match status" value="1"/>
</dbReference>
<accession>A0AA38TTF1</accession>
<dbReference type="PROSITE" id="PS50250">
    <property type="entry name" value="PCI"/>
    <property type="match status" value="1"/>
</dbReference>
<dbReference type="GO" id="GO:0008180">
    <property type="term" value="C:COP9 signalosome"/>
    <property type="evidence" value="ECO:0007669"/>
    <property type="project" value="UniProtKB-KW"/>
</dbReference>
<dbReference type="Gene3D" id="1.10.10.10">
    <property type="entry name" value="Winged helix-like DNA-binding domain superfamily/Winged helix DNA-binding domain"/>
    <property type="match status" value="1"/>
</dbReference>
<evidence type="ECO:0000256" key="7">
    <source>
        <dbReference type="ARBA" id="ARBA00023242"/>
    </source>
</evidence>
<dbReference type="InterPro" id="IPR040134">
    <property type="entry name" value="PSMD12/CSN4"/>
</dbReference>
<evidence type="ECO:0000256" key="5">
    <source>
        <dbReference type="ARBA" id="ARBA00022490"/>
    </source>
</evidence>
<reference evidence="9" key="1">
    <citation type="submission" date="2023-03" db="EMBL/GenBank/DDBJ databases">
        <title>Chromosome-scale reference genome and RAD-based genetic map of yellow starthistle (Centaurea solstitialis) reveal putative structural variation and QTLs associated with invader traits.</title>
        <authorList>
            <person name="Reatini B."/>
            <person name="Cang F.A."/>
            <person name="Jiang Q."/>
            <person name="Mckibben M.T.W."/>
            <person name="Barker M.S."/>
            <person name="Rieseberg L.H."/>
            <person name="Dlugosch K.M."/>
        </authorList>
    </citation>
    <scope>NUCLEOTIDE SEQUENCE</scope>
    <source>
        <strain evidence="9">CAN-66</strain>
        <tissue evidence="9">Leaf</tissue>
    </source>
</reference>
<evidence type="ECO:0000256" key="3">
    <source>
        <dbReference type="ARBA" id="ARBA00010417"/>
    </source>
</evidence>
<keyword evidence="5" id="KW-0963">Cytoplasm</keyword>
<dbReference type="PANTHER" id="PTHR10855:SF2">
    <property type="entry name" value="COP9 SIGNALOSOME COMPLEX SUBUNIT 4"/>
    <property type="match status" value="1"/>
</dbReference>
<evidence type="ECO:0000256" key="4">
    <source>
        <dbReference type="ARBA" id="ARBA00014881"/>
    </source>
</evidence>
<dbReference type="FunFam" id="1.10.10.10:FF:000190">
    <property type="entry name" value="COP9 signalosome complex subunit 4"/>
    <property type="match status" value="1"/>
</dbReference>